<dbReference type="Gene3D" id="1.20.1110.10">
    <property type="entry name" value="Calcium-transporting ATPase, transmembrane domain"/>
    <property type="match status" value="1"/>
</dbReference>
<evidence type="ECO:0000256" key="17">
    <source>
        <dbReference type="ARBA" id="ARBA00047295"/>
    </source>
</evidence>
<evidence type="ECO:0000256" key="3">
    <source>
        <dbReference type="ARBA" id="ARBA00008746"/>
    </source>
</evidence>
<dbReference type="NCBIfam" id="TIGR01494">
    <property type="entry name" value="ATPase_P-type"/>
    <property type="match status" value="2"/>
</dbReference>
<evidence type="ECO:0000259" key="19">
    <source>
        <dbReference type="SMART" id="SM00831"/>
    </source>
</evidence>
<dbReference type="SFLD" id="SFLDG00002">
    <property type="entry name" value="C1.7:_P-type_atpase_like"/>
    <property type="match status" value="1"/>
</dbReference>
<accession>A0A1F5YMQ2</accession>
<dbReference type="InterPro" id="IPR059000">
    <property type="entry name" value="ATPase_P-type_domA"/>
</dbReference>
<dbReference type="Pfam" id="PF00122">
    <property type="entry name" value="E1-E2_ATPase"/>
    <property type="match status" value="1"/>
</dbReference>
<keyword evidence="12" id="KW-0460">Magnesium</keyword>
<keyword evidence="7" id="KW-0997">Cell inner membrane</keyword>
<dbReference type="InterPro" id="IPR001757">
    <property type="entry name" value="P_typ_ATPase"/>
</dbReference>
<evidence type="ECO:0000256" key="9">
    <source>
        <dbReference type="ARBA" id="ARBA00022692"/>
    </source>
</evidence>
<dbReference type="Gene3D" id="2.70.150.10">
    <property type="entry name" value="Calcium-transporting ATPase, cytoplasmic transduction domain A"/>
    <property type="match status" value="1"/>
</dbReference>
<evidence type="ECO:0000256" key="2">
    <source>
        <dbReference type="ARBA" id="ARBA00004429"/>
    </source>
</evidence>
<dbReference type="InterPro" id="IPR023298">
    <property type="entry name" value="ATPase_P-typ_TM_dom_sf"/>
</dbReference>
<dbReference type="PANTHER" id="PTHR42861">
    <property type="entry name" value="CALCIUM-TRANSPORTING ATPASE"/>
    <property type="match status" value="1"/>
</dbReference>
<evidence type="ECO:0000256" key="15">
    <source>
        <dbReference type="ARBA" id="ARBA00023136"/>
    </source>
</evidence>
<feature type="transmembrane region" description="Helical" evidence="18">
    <location>
        <begin position="69"/>
        <end position="85"/>
    </location>
</feature>
<dbReference type="Gene3D" id="3.40.50.1000">
    <property type="entry name" value="HAD superfamily/HAD-like"/>
    <property type="match status" value="1"/>
</dbReference>
<dbReference type="SUPFAM" id="SSF81665">
    <property type="entry name" value="Calcium ATPase, transmembrane domain M"/>
    <property type="match status" value="1"/>
</dbReference>
<feature type="transmembrane region" description="Helical" evidence="18">
    <location>
        <begin position="796"/>
        <end position="815"/>
    </location>
</feature>
<sequence length="828" mass="90930">MYTRFGTTINGLPAAEIPGRLEKYGHNSVVQEKFRPVIIEFLLNFRNPLILILLCIVAVSLFLGETIDALIVLGMVIMSAVLNFYQEHQANIAARKLKNTVAHTSCVLRDGIADEIPAVNIVPGDVLKLNAGDMIPADARIVQAKDLYINQSVLTGESFPVAKSGGAMDISQPDISLFTNMAFAGTSVISGSATAVVILTGVRTEFGKVAEKIAAAGETNEFTKGVGDFSVMILRIILLFVLFIFLVNAFIKQDVLQALTFSIAVAVGLTPEFLPMILSVTMSKGSQNMAKKGVIVKRLTAIPTFGSMEILATDKTGTLTEDRITLVKYLDYDGGDSEDVFLSAYLNSSFQTGITNPMDEAVMKFKSADISAYRKIDEIPFDFDRKRMSVIVEKEGSQILITKGAPEEVISVCSRVEESGSGRELDTQHRQNLENAFSALSSDGFRVLAVAQKVITDKKAVYSKSDESGMTFVGLAAFMDPAKSGVKESIDELEEMGIEVKVITGDNELVTRKICSTAGIEIKGMLLGHESDSMNDEQLYRKSLETTVFTRFSPGQKERVIKVLKDRGKVIGYMGDGINDAPSLKAADVGISVSNGVDVAKESSDIILTRKSLHELKNGVIEGRKTFGNTMKYILMGLSSNFGNMFSVLGAVIFLPFLPMLPIQILLNNFLYDVSQVAIPTDNVDQDFIRRPRRWNMIHIRNFMFIFGPISSVFDFLTFFVLFLFFRQMPGSFQTGWFLESLATQTLVIHIIRTRKLPFIQSTAGKFLSISTAAVVAVGWIIPFTGFGKYFGFTPLPPAVMLLLAGIVGLYLVTAELGKRVYYRKFFA</sequence>
<keyword evidence="6" id="KW-1003">Cell membrane</keyword>
<evidence type="ECO:0000256" key="11">
    <source>
        <dbReference type="ARBA" id="ARBA00022840"/>
    </source>
</evidence>
<feature type="transmembrane region" description="Helical" evidence="18">
    <location>
        <begin position="41"/>
        <end position="63"/>
    </location>
</feature>
<dbReference type="InterPro" id="IPR044492">
    <property type="entry name" value="P_typ_ATPase_HD_dom"/>
</dbReference>
<evidence type="ECO:0000256" key="12">
    <source>
        <dbReference type="ARBA" id="ARBA00022842"/>
    </source>
</evidence>
<dbReference type="InterPro" id="IPR023214">
    <property type="entry name" value="HAD_sf"/>
</dbReference>
<dbReference type="SFLD" id="SFLDS00003">
    <property type="entry name" value="Haloacid_Dehalogenase"/>
    <property type="match status" value="1"/>
</dbReference>
<dbReference type="InterPro" id="IPR018303">
    <property type="entry name" value="ATPase_P-typ_P_site"/>
</dbReference>
<comment type="function">
    <text evidence="1">Mediates magnesium influx to the cytosol.</text>
</comment>
<dbReference type="Pfam" id="PF13246">
    <property type="entry name" value="Cation_ATPase"/>
    <property type="match status" value="1"/>
</dbReference>
<dbReference type="Pfam" id="PF00690">
    <property type="entry name" value="Cation_ATPase_N"/>
    <property type="match status" value="1"/>
</dbReference>
<feature type="transmembrane region" description="Helical" evidence="18">
    <location>
        <begin position="732"/>
        <end position="752"/>
    </location>
</feature>
<dbReference type="SUPFAM" id="SSF56784">
    <property type="entry name" value="HAD-like"/>
    <property type="match status" value="1"/>
</dbReference>
<dbReference type="SFLD" id="SFLDF00027">
    <property type="entry name" value="p-type_atpase"/>
    <property type="match status" value="1"/>
</dbReference>
<dbReference type="STRING" id="1798374.A2Z33_02545"/>
<feature type="transmembrane region" description="Helical" evidence="18">
    <location>
        <begin position="764"/>
        <end position="784"/>
    </location>
</feature>
<dbReference type="InterPro" id="IPR004014">
    <property type="entry name" value="ATPase_P-typ_cation-transptr_N"/>
</dbReference>
<dbReference type="GO" id="GO:0015444">
    <property type="term" value="F:P-type magnesium transporter activity"/>
    <property type="evidence" value="ECO:0007669"/>
    <property type="project" value="UniProtKB-EC"/>
</dbReference>
<dbReference type="Proteomes" id="UP000178448">
    <property type="component" value="Unassembled WGS sequence"/>
</dbReference>
<evidence type="ECO:0000256" key="14">
    <source>
        <dbReference type="ARBA" id="ARBA00022989"/>
    </source>
</evidence>
<dbReference type="SUPFAM" id="SSF81660">
    <property type="entry name" value="Metal cation-transporting ATPase, ATP-binding domain N"/>
    <property type="match status" value="1"/>
</dbReference>
<evidence type="ECO:0000256" key="10">
    <source>
        <dbReference type="ARBA" id="ARBA00022741"/>
    </source>
</evidence>
<feature type="transmembrane region" description="Helical" evidence="18">
    <location>
        <begin position="702"/>
        <end position="726"/>
    </location>
</feature>
<evidence type="ECO:0000256" key="13">
    <source>
        <dbReference type="ARBA" id="ARBA00022967"/>
    </source>
</evidence>
<dbReference type="InterPro" id="IPR006415">
    <property type="entry name" value="P-type_ATPase_IIIB"/>
</dbReference>
<dbReference type="EC" id="7.2.2.14" evidence="4"/>
<keyword evidence="11" id="KW-0067">ATP-binding</keyword>
<dbReference type="Pfam" id="PF00689">
    <property type="entry name" value="Cation_ATPase_C"/>
    <property type="match status" value="1"/>
</dbReference>
<comment type="similarity">
    <text evidence="3">Belongs to the cation transport ATPase (P-type) (TC 3.A.3) family. Type IIIB subfamily.</text>
</comment>
<organism evidence="20 21">
    <name type="scientific">Candidatus Gottesmanbacteria bacterium RBG_16_52_11</name>
    <dbReference type="NCBI Taxonomy" id="1798374"/>
    <lineage>
        <taxon>Bacteria</taxon>
        <taxon>Candidatus Gottesmaniibacteriota</taxon>
    </lineage>
</organism>
<evidence type="ECO:0000256" key="4">
    <source>
        <dbReference type="ARBA" id="ARBA00012786"/>
    </source>
</evidence>
<evidence type="ECO:0000256" key="7">
    <source>
        <dbReference type="ARBA" id="ARBA00022519"/>
    </source>
</evidence>
<feature type="transmembrane region" description="Helical" evidence="18">
    <location>
        <begin position="257"/>
        <end position="282"/>
    </location>
</feature>
<evidence type="ECO:0000256" key="5">
    <source>
        <dbReference type="ARBA" id="ARBA00013555"/>
    </source>
</evidence>
<evidence type="ECO:0000313" key="20">
    <source>
        <dbReference type="EMBL" id="OGG01460.1"/>
    </source>
</evidence>
<dbReference type="GO" id="GO:0016887">
    <property type="term" value="F:ATP hydrolysis activity"/>
    <property type="evidence" value="ECO:0007669"/>
    <property type="project" value="InterPro"/>
</dbReference>
<protein>
    <recommendedName>
        <fullName evidence="5">Magnesium-transporting ATPase, P-type 1</fullName>
        <ecNumber evidence="4">7.2.2.14</ecNumber>
    </recommendedName>
    <alternativeName>
        <fullName evidence="16">Mg(2+) transport ATPase, P-type 1</fullName>
    </alternativeName>
</protein>
<dbReference type="AlphaFoldDB" id="A0A1F5YMQ2"/>
<evidence type="ECO:0000313" key="21">
    <source>
        <dbReference type="Proteomes" id="UP000178448"/>
    </source>
</evidence>
<evidence type="ECO:0000256" key="8">
    <source>
        <dbReference type="ARBA" id="ARBA00022553"/>
    </source>
</evidence>
<feature type="transmembrane region" description="Helical" evidence="18">
    <location>
        <begin position="232"/>
        <end position="251"/>
    </location>
</feature>
<dbReference type="InterPro" id="IPR006068">
    <property type="entry name" value="ATPase_P-typ_cation-transptr_C"/>
</dbReference>
<dbReference type="InterPro" id="IPR023299">
    <property type="entry name" value="ATPase_P-typ_cyto_dom_N"/>
</dbReference>
<evidence type="ECO:0000256" key="18">
    <source>
        <dbReference type="SAM" id="Phobius"/>
    </source>
</evidence>
<dbReference type="SUPFAM" id="SSF81653">
    <property type="entry name" value="Calcium ATPase, transduction domain A"/>
    <property type="match status" value="1"/>
</dbReference>
<keyword evidence="8" id="KW-0597">Phosphoprotein</keyword>
<dbReference type="PRINTS" id="PR01836">
    <property type="entry name" value="MGATPASE"/>
</dbReference>
<reference evidence="20 21" key="1">
    <citation type="journal article" date="2016" name="Nat. Commun.">
        <title>Thousands of microbial genomes shed light on interconnected biogeochemical processes in an aquifer system.</title>
        <authorList>
            <person name="Anantharaman K."/>
            <person name="Brown C.T."/>
            <person name="Hug L.A."/>
            <person name="Sharon I."/>
            <person name="Castelle C.J."/>
            <person name="Probst A.J."/>
            <person name="Thomas B.C."/>
            <person name="Singh A."/>
            <person name="Wilkins M.J."/>
            <person name="Karaoz U."/>
            <person name="Brodie E.L."/>
            <person name="Williams K.H."/>
            <person name="Hubbard S.S."/>
            <person name="Banfield J.F."/>
        </authorList>
    </citation>
    <scope>NUCLEOTIDE SEQUENCE [LARGE SCALE GENOMIC DNA]</scope>
</reference>
<keyword evidence="13" id="KW-1278">Translocase</keyword>
<keyword evidence="14 18" id="KW-1133">Transmembrane helix</keyword>
<dbReference type="InterPro" id="IPR036412">
    <property type="entry name" value="HAD-like_sf"/>
</dbReference>
<keyword evidence="9 18" id="KW-0812">Transmembrane</keyword>
<dbReference type="EMBL" id="MFJD01000016">
    <property type="protein sequence ID" value="OGG01460.1"/>
    <property type="molecule type" value="Genomic_DNA"/>
</dbReference>
<evidence type="ECO:0000256" key="6">
    <source>
        <dbReference type="ARBA" id="ARBA00022475"/>
    </source>
</evidence>
<dbReference type="PROSITE" id="PS00154">
    <property type="entry name" value="ATPASE_E1_E2"/>
    <property type="match status" value="1"/>
</dbReference>
<evidence type="ECO:0000256" key="16">
    <source>
        <dbReference type="ARBA" id="ARBA00029806"/>
    </source>
</evidence>
<gene>
    <name evidence="20" type="ORF">A2Z33_02545</name>
</gene>
<comment type="catalytic activity">
    <reaction evidence="17">
        <text>Mg(2+)(out) + ATP + H2O = Mg(2+)(in) + ADP + phosphate + H(+)</text>
        <dbReference type="Rhea" id="RHEA:10260"/>
        <dbReference type="ChEBI" id="CHEBI:15377"/>
        <dbReference type="ChEBI" id="CHEBI:15378"/>
        <dbReference type="ChEBI" id="CHEBI:18420"/>
        <dbReference type="ChEBI" id="CHEBI:30616"/>
        <dbReference type="ChEBI" id="CHEBI:43474"/>
        <dbReference type="ChEBI" id="CHEBI:456216"/>
        <dbReference type="EC" id="7.2.2.14"/>
    </reaction>
</comment>
<comment type="subcellular location">
    <subcellularLocation>
        <location evidence="2">Cell inner membrane</location>
        <topology evidence="2">Multi-pass membrane protein</topology>
    </subcellularLocation>
</comment>
<keyword evidence="10" id="KW-0547">Nucleotide-binding</keyword>
<dbReference type="GO" id="GO:0005886">
    <property type="term" value="C:plasma membrane"/>
    <property type="evidence" value="ECO:0007669"/>
    <property type="project" value="UniProtKB-SubCell"/>
</dbReference>
<feature type="domain" description="Cation-transporting P-type ATPase N-terminal" evidence="19">
    <location>
        <begin position="4"/>
        <end position="65"/>
    </location>
</feature>
<dbReference type="SMART" id="SM00831">
    <property type="entry name" value="Cation_ATPase_N"/>
    <property type="match status" value="1"/>
</dbReference>
<comment type="caution">
    <text evidence="20">The sequence shown here is derived from an EMBL/GenBank/DDBJ whole genome shotgun (WGS) entry which is preliminary data.</text>
</comment>
<evidence type="ECO:0000256" key="1">
    <source>
        <dbReference type="ARBA" id="ARBA00003954"/>
    </source>
</evidence>
<name>A0A1F5YMQ2_9BACT</name>
<dbReference type="InterPro" id="IPR008250">
    <property type="entry name" value="ATPase_P-typ_transduc_dom_A_sf"/>
</dbReference>
<proteinExistence type="inferred from homology"/>
<keyword evidence="15 18" id="KW-0472">Membrane</keyword>
<dbReference type="NCBIfam" id="TIGR01524">
    <property type="entry name" value="ATPase-IIIB_Mg"/>
    <property type="match status" value="1"/>
</dbReference>
<dbReference type="Gene3D" id="3.40.1110.10">
    <property type="entry name" value="Calcium-transporting ATPase, cytoplasmic domain N"/>
    <property type="match status" value="1"/>
</dbReference>
<dbReference type="GO" id="GO:0005524">
    <property type="term" value="F:ATP binding"/>
    <property type="evidence" value="ECO:0007669"/>
    <property type="project" value="UniProtKB-KW"/>
</dbReference>